<dbReference type="PANTHER" id="PTHR18964:SF173">
    <property type="entry name" value="GLUCOKINASE"/>
    <property type="match status" value="1"/>
</dbReference>
<sequence length="327" mass="34188">MLKAASAPEPGTPLTAGFDVGGTNIRAALVAPDGTCSHRINEKTPQDAKELEDLLVQLVGQLNEAARAAGYGEVAAVGIAIAGFIDPTCECVRFAPHLPWRDAPVRRTMHERLGVPVRIEHDANAAAWGEYRFGAGRGVDEWVFVSIGTGIGAAIIHDGELYRGAHGTAPEFGHIVVDPSPHGRKCSCGKRGCLERYASGTALPDTTRELRPKYETALPADAAGREVTDAARAGDRLGQAVMHEFGVQLGRGLSIVADVLDPQLIVVGGGVADDADLFLGTACETMRDNMVGAGYRPVPTLATTELGGPAGMIGVADLARSALTPKQ</sequence>
<dbReference type="PANTHER" id="PTHR18964">
    <property type="entry name" value="ROK (REPRESSOR, ORF, KINASE) FAMILY"/>
    <property type="match status" value="1"/>
</dbReference>
<dbReference type="Proteomes" id="UP001220064">
    <property type="component" value="Chromosome"/>
</dbReference>
<dbReference type="InterPro" id="IPR043129">
    <property type="entry name" value="ATPase_NBD"/>
</dbReference>
<organism evidence="2 3">
    <name type="scientific">Corynebacterium massiliense DSM 45435</name>
    <dbReference type="NCBI Taxonomy" id="1121364"/>
    <lineage>
        <taxon>Bacteria</taxon>
        <taxon>Bacillati</taxon>
        <taxon>Actinomycetota</taxon>
        <taxon>Actinomycetes</taxon>
        <taxon>Mycobacteriales</taxon>
        <taxon>Corynebacteriaceae</taxon>
        <taxon>Corynebacterium</taxon>
    </lineage>
</organism>
<evidence type="ECO:0000313" key="3">
    <source>
        <dbReference type="Proteomes" id="UP001220064"/>
    </source>
</evidence>
<reference evidence="2 3" key="1">
    <citation type="submission" date="2020-10" db="EMBL/GenBank/DDBJ databases">
        <title>Complete genome sequence of Corynebacterium massiliense DSM 45435, type strain of Corynebacterium massiliense.</title>
        <authorList>
            <person name="Busche T."/>
            <person name="Kalinowski J."/>
            <person name="Ruckert C."/>
        </authorList>
    </citation>
    <scope>NUCLEOTIDE SEQUENCE [LARGE SCALE GENOMIC DNA]</scope>
    <source>
        <strain evidence="2 3">DSM 45435</strain>
    </source>
</reference>
<evidence type="ECO:0000256" key="1">
    <source>
        <dbReference type="ARBA" id="ARBA00006479"/>
    </source>
</evidence>
<dbReference type="RefSeq" id="WP_022862337.1">
    <property type="nucleotide sequence ID" value="NZ_ATVG01000001.1"/>
</dbReference>
<dbReference type="PROSITE" id="PS01125">
    <property type="entry name" value="ROK"/>
    <property type="match status" value="1"/>
</dbReference>
<dbReference type="EMBL" id="CP063189">
    <property type="protein sequence ID" value="WCZ32866.1"/>
    <property type="molecule type" value="Genomic_DNA"/>
</dbReference>
<name>A0ABY7U869_9CORY</name>
<dbReference type="InterPro" id="IPR049874">
    <property type="entry name" value="ROK_cs"/>
</dbReference>
<dbReference type="SUPFAM" id="SSF53067">
    <property type="entry name" value="Actin-like ATPase domain"/>
    <property type="match status" value="1"/>
</dbReference>
<dbReference type="Gene3D" id="3.30.420.40">
    <property type="match status" value="2"/>
</dbReference>
<evidence type="ECO:0000313" key="2">
    <source>
        <dbReference type="EMBL" id="WCZ32866.1"/>
    </source>
</evidence>
<keyword evidence="3" id="KW-1185">Reference proteome</keyword>
<dbReference type="InterPro" id="IPR000600">
    <property type="entry name" value="ROK"/>
</dbReference>
<comment type="similarity">
    <text evidence="1">Belongs to the ROK (NagC/XylR) family.</text>
</comment>
<dbReference type="EC" id="2.7.1.2" evidence="2"/>
<dbReference type="Pfam" id="PF00480">
    <property type="entry name" value="ROK"/>
    <property type="match status" value="1"/>
</dbReference>
<protein>
    <submittedName>
        <fullName evidence="2">Glucokinase</fullName>
        <ecNumber evidence="2">2.7.1.2</ecNumber>
    </submittedName>
</protein>
<proteinExistence type="inferred from homology"/>
<dbReference type="GO" id="GO:0004340">
    <property type="term" value="F:glucokinase activity"/>
    <property type="evidence" value="ECO:0007669"/>
    <property type="project" value="UniProtKB-EC"/>
</dbReference>
<keyword evidence="2" id="KW-0808">Transferase</keyword>
<accession>A0ABY7U869</accession>
<gene>
    <name evidence="2" type="primary">glkA</name>
    <name evidence="2" type="ORF">CMASS_07160</name>
</gene>